<sequence>MINYSILKIKLLSIIESIDDYTSEPIVSIPCKTLKNNLENDTMTIDILEYCCNIIEDWYKDNLSHICSNQYVISPENHKKNTQTIKEINEDIQANREEYEKYLSNPSISQANPAISGDKIFIVHGHDNGLKNEVARFLEKLKLTPIILHEQASEGETIIEKIERYSNVGFGIVLYTPCDKGGLANDGAELKYRARQNVVFEHGYLIGKLQRKNVCALVKNDVEKPNDISGVVYVSYDESGAWKIEIAKELKAAGYNIDFNKLF</sequence>
<evidence type="ECO:0000313" key="3">
    <source>
        <dbReference type="Proteomes" id="UP001055091"/>
    </source>
</evidence>
<dbReference type="AlphaFoldDB" id="A0AA37JKK5"/>
<dbReference type="Proteomes" id="UP001055091">
    <property type="component" value="Unassembled WGS sequence"/>
</dbReference>
<dbReference type="Pfam" id="PF10137">
    <property type="entry name" value="CAP12-PCTIR_TIR"/>
    <property type="match status" value="1"/>
</dbReference>
<protein>
    <recommendedName>
        <fullName evidence="1">CD-NTase-associated protein 12/Pycsar effector protein TIR domain-containing protein</fullName>
    </recommendedName>
</protein>
<gene>
    <name evidence="2" type="ORF">CE91St55_46780</name>
</gene>
<comment type="caution">
    <text evidence="2">The sequence shown here is derived from an EMBL/GenBank/DDBJ whole genome shotgun (WGS) entry which is preliminary data.</text>
</comment>
<dbReference type="EMBL" id="BQNJ01000002">
    <property type="protein sequence ID" value="GKH02697.1"/>
    <property type="molecule type" value="Genomic_DNA"/>
</dbReference>
<organism evidence="2 3">
    <name type="scientific">Hungatella hathewayi</name>
    <dbReference type="NCBI Taxonomy" id="154046"/>
    <lineage>
        <taxon>Bacteria</taxon>
        <taxon>Bacillati</taxon>
        <taxon>Bacillota</taxon>
        <taxon>Clostridia</taxon>
        <taxon>Lachnospirales</taxon>
        <taxon>Lachnospiraceae</taxon>
        <taxon>Hungatella</taxon>
    </lineage>
</organism>
<proteinExistence type="predicted"/>
<evidence type="ECO:0000313" key="2">
    <source>
        <dbReference type="EMBL" id="GKH02697.1"/>
    </source>
</evidence>
<name>A0AA37JKK5_9FIRM</name>
<dbReference type="GO" id="GO:0050135">
    <property type="term" value="F:NADP+ nucleosidase activity"/>
    <property type="evidence" value="ECO:0007669"/>
    <property type="project" value="InterPro"/>
</dbReference>
<feature type="domain" description="CD-NTase-associated protein 12/Pycsar effector protein TIR" evidence="1">
    <location>
        <begin position="119"/>
        <end position="237"/>
    </location>
</feature>
<dbReference type="InterPro" id="IPR019302">
    <property type="entry name" value="CAP12/PCTIR_TIR_dom"/>
</dbReference>
<accession>A0AA37JKK5</accession>
<reference evidence="2" key="1">
    <citation type="submission" date="2022-01" db="EMBL/GenBank/DDBJ databases">
        <title>Novel bile acid biosynthetic pathways are enriched in the microbiome of centenarians.</title>
        <authorList>
            <person name="Sato Y."/>
            <person name="Atarashi K."/>
            <person name="Plichta R.D."/>
            <person name="Arai Y."/>
            <person name="Sasajima S."/>
            <person name="Kearney M.S."/>
            <person name="Suda W."/>
            <person name="Takeshita K."/>
            <person name="Sasaki T."/>
            <person name="Okamoto S."/>
            <person name="Skelly N.A."/>
            <person name="Okamura Y."/>
            <person name="Vlamakis H."/>
            <person name="Li Y."/>
            <person name="Tanoue T."/>
            <person name="Takei H."/>
            <person name="Nittono H."/>
            <person name="Narushima S."/>
            <person name="Irie J."/>
            <person name="Itoh H."/>
            <person name="Moriya K."/>
            <person name="Sugiura Y."/>
            <person name="Suematsu M."/>
            <person name="Moritoki N."/>
            <person name="Shibata S."/>
            <person name="Littman R.D."/>
            <person name="Fischbach A.M."/>
            <person name="Uwamino Y."/>
            <person name="Inoue T."/>
            <person name="Honda A."/>
            <person name="Hattori M."/>
            <person name="Murai T."/>
            <person name="Xavier J.R."/>
            <person name="Hirose N."/>
            <person name="Honda K."/>
        </authorList>
    </citation>
    <scope>NUCLEOTIDE SEQUENCE</scope>
    <source>
        <strain evidence="2">CE91-St55</strain>
    </source>
</reference>
<dbReference type="RefSeq" id="WP_182440433.1">
    <property type="nucleotide sequence ID" value="NZ_BQNJ01000002.1"/>
</dbReference>
<evidence type="ECO:0000259" key="1">
    <source>
        <dbReference type="Pfam" id="PF10137"/>
    </source>
</evidence>